<gene>
    <name evidence="3" type="ORF">F7725_000118</name>
</gene>
<dbReference type="OrthoDB" id="8060926at2759"/>
<comment type="caution">
    <text evidence="3">The sequence shown here is derived from an EMBL/GenBank/DDBJ whole genome shotgun (WGS) entry which is preliminary data.</text>
</comment>
<name>A0A7J5ZE50_DISMA</name>
<dbReference type="Proteomes" id="UP000518266">
    <property type="component" value="Unassembled WGS sequence"/>
</dbReference>
<evidence type="ECO:0000256" key="1">
    <source>
        <dbReference type="SAM" id="Coils"/>
    </source>
</evidence>
<evidence type="ECO:0000313" key="4">
    <source>
        <dbReference type="Proteomes" id="UP000518266"/>
    </source>
</evidence>
<dbReference type="AlphaFoldDB" id="A0A7J5ZE50"/>
<evidence type="ECO:0000313" key="3">
    <source>
        <dbReference type="EMBL" id="KAF3859863.1"/>
    </source>
</evidence>
<dbReference type="EMBL" id="JAAKFY010000002">
    <property type="protein sequence ID" value="KAF3859863.1"/>
    <property type="molecule type" value="Genomic_DNA"/>
</dbReference>
<accession>A0A7J5ZE50</accession>
<feature type="region of interest" description="Disordered" evidence="2">
    <location>
        <begin position="92"/>
        <end position="113"/>
    </location>
</feature>
<evidence type="ECO:0000256" key="2">
    <source>
        <dbReference type="SAM" id="MobiDB-lite"/>
    </source>
</evidence>
<keyword evidence="4" id="KW-1185">Reference proteome</keyword>
<proteinExistence type="predicted"/>
<sequence length="393" mass="44680">MDLEASATCPQEIADSKPAIVILIKKKEISAQLKQKCIELTNVHQYRCPPGSKSEPPARTRVDPPVNGTVLQRARCVIHALSRVDNNASSAYSGAQSCRHTPPNKSKPYYHTTYNEPPSKSVVYDIMVKLVEAMRKKNIPFSFLVGDLPTYKTIVQLKAENSKCTRTSSQFLALSISRCPTSMLSTRDSRDLAWQTLWSQQGDLLNKHYEGSTTGVRCILLWREVLIQQRLTNILEHEELSENIKENLNTLCNALTDTREALEAAHSNLEDDDGMKELITRVYEKPGRHGRLLDLIHGDSLTGLPYSCQPMDLWIETTMNLNSKLKQGWLQLLQNEKQLFSTTRNANNVARVKAALKRNLKCQRRHRKHVECQPARMRKDEQAVQDLQACMKF</sequence>
<feature type="coiled-coil region" evidence="1">
    <location>
        <begin position="245"/>
        <end position="272"/>
    </location>
</feature>
<reference evidence="3 4" key="1">
    <citation type="submission" date="2020-03" db="EMBL/GenBank/DDBJ databases">
        <title>Dissostichus mawsoni Genome sequencing and assembly.</title>
        <authorList>
            <person name="Park H."/>
        </authorList>
    </citation>
    <scope>NUCLEOTIDE SEQUENCE [LARGE SCALE GENOMIC DNA]</scope>
    <source>
        <strain evidence="3">DM0001</strain>
        <tissue evidence="3">Muscle</tissue>
    </source>
</reference>
<keyword evidence="1" id="KW-0175">Coiled coil</keyword>
<organism evidence="3 4">
    <name type="scientific">Dissostichus mawsoni</name>
    <name type="common">Antarctic cod</name>
    <dbReference type="NCBI Taxonomy" id="36200"/>
    <lineage>
        <taxon>Eukaryota</taxon>
        <taxon>Metazoa</taxon>
        <taxon>Chordata</taxon>
        <taxon>Craniata</taxon>
        <taxon>Vertebrata</taxon>
        <taxon>Euteleostomi</taxon>
        <taxon>Actinopterygii</taxon>
        <taxon>Neopterygii</taxon>
        <taxon>Teleostei</taxon>
        <taxon>Neoteleostei</taxon>
        <taxon>Acanthomorphata</taxon>
        <taxon>Eupercaria</taxon>
        <taxon>Perciformes</taxon>
        <taxon>Notothenioidei</taxon>
        <taxon>Nototheniidae</taxon>
        <taxon>Dissostichus</taxon>
    </lineage>
</organism>
<protein>
    <submittedName>
        <fullName evidence="3">Uncharacterized protein</fullName>
    </submittedName>
</protein>